<reference evidence="2" key="5">
    <citation type="journal article" date="2021" name="G3 (Bethesda)">
        <title>Aegilops tauschii genome assembly Aet v5.0 features greater sequence contiguity and improved annotation.</title>
        <authorList>
            <person name="Wang L."/>
            <person name="Zhu T."/>
            <person name="Rodriguez J.C."/>
            <person name="Deal K.R."/>
            <person name="Dubcovsky J."/>
            <person name="McGuire P.E."/>
            <person name="Lux T."/>
            <person name="Spannagl M."/>
            <person name="Mayer K.F.X."/>
            <person name="Baldrich P."/>
            <person name="Meyers B.C."/>
            <person name="Huo N."/>
            <person name="Gu Y.Q."/>
            <person name="Zhou H."/>
            <person name="Devos K.M."/>
            <person name="Bennetzen J.L."/>
            <person name="Unver T."/>
            <person name="Budak H."/>
            <person name="Gulick P.J."/>
            <person name="Galiba G."/>
            <person name="Kalapos B."/>
            <person name="Nelson D.R."/>
            <person name="Li P."/>
            <person name="You F.M."/>
            <person name="Luo M.C."/>
            <person name="Dvorak J."/>
        </authorList>
    </citation>
    <scope>NUCLEOTIDE SEQUENCE [LARGE SCALE GENOMIC DNA]</scope>
    <source>
        <strain evidence="2">cv. AL8/78</strain>
    </source>
</reference>
<dbReference type="SUPFAM" id="SSF52540">
    <property type="entry name" value="P-loop containing nucleoside triphosphate hydrolases"/>
    <property type="match status" value="1"/>
</dbReference>
<name>A0A452XKP3_AEGTS</name>
<evidence type="ECO:0000313" key="3">
    <source>
        <dbReference type="Proteomes" id="UP000015105"/>
    </source>
</evidence>
<dbReference type="PANTHER" id="PTHR19338:SF53">
    <property type="entry name" value="RX N-TERMINAL DOMAIN-CONTAINING PROTEIN"/>
    <property type="match status" value="1"/>
</dbReference>
<dbReference type="Gene3D" id="3.40.50.300">
    <property type="entry name" value="P-loop containing nucleotide triphosphate hydrolases"/>
    <property type="match status" value="1"/>
</dbReference>
<reference evidence="3" key="1">
    <citation type="journal article" date="2014" name="Science">
        <title>Ancient hybridizations among the ancestral genomes of bread wheat.</title>
        <authorList>
            <consortium name="International Wheat Genome Sequencing Consortium,"/>
            <person name="Marcussen T."/>
            <person name="Sandve S.R."/>
            <person name="Heier L."/>
            <person name="Spannagl M."/>
            <person name="Pfeifer M."/>
            <person name="Jakobsen K.S."/>
            <person name="Wulff B.B."/>
            <person name="Steuernagel B."/>
            <person name="Mayer K.F."/>
            <person name="Olsen O.A."/>
        </authorList>
    </citation>
    <scope>NUCLEOTIDE SEQUENCE [LARGE SCALE GENOMIC DNA]</scope>
    <source>
        <strain evidence="3">cv. AL8/78</strain>
    </source>
</reference>
<feature type="domain" description="NB-ARC" evidence="1">
    <location>
        <begin position="103"/>
        <end position="186"/>
    </location>
</feature>
<reference evidence="2" key="3">
    <citation type="journal article" date="2017" name="Nature">
        <title>Genome sequence of the progenitor of the wheat D genome Aegilops tauschii.</title>
        <authorList>
            <person name="Luo M.C."/>
            <person name="Gu Y.Q."/>
            <person name="Puiu D."/>
            <person name="Wang H."/>
            <person name="Twardziok S.O."/>
            <person name="Deal K.R."/>
            <person name="Huo N."/>
            <person name="Zhu T."/>
            <person name="Wang L."/>
            <person name="Wang Y."/>
            <person name="McGuire P.E."/>
            <person name="Liu S."/>
            <person name="Long H."/>
            <person name="Ramasamy R.K."/>
            <person name="Rodriguez J.C."/>
            <person name="Van S.L."/>
            <person name="Yuan L."/>
            <person name="Wang Z."/>
            <person name="Xia Z."/>
            <person name="Xiao L."/>
            <person name="Anderson O.D."/>
            <person name="Ouyang S."/>
            <person name="Liang Y."/>
            <person name="Zimin A.V."/>
            <person name="Pertea G."/>
            <person name="Qi P."/>
            <person name="Bennetzen J.L."/>
            <person name="Dai X."/>
            <person name="Dawson M.W."/>
            <person name="Muller H.G."/>
            <person name="Kugler K."/>
            <person name="Rivarola-Duarte L."/>
            <person name="Spannagl M."/>
            <person name="Mayer K.F.X."/>
            <person name="Lu F.H."/>
            <person name="Bevan M.W."/>
            <person name="Leroy P."/>
            <person name="Li P."/>
            <person name="You F.M."/>
            <person name="Sun Q."/>
            <person name="Liu Z."/>
            <person name="Lyons E."/>
            <person name="Wicker T."/>
            <person name="Salzberg S.L."/>
            <person name="Devos K.M."/>
            <person name="Dvorak J."/>
        </authorList>
    </citation>
    <scope>NUCLEOTIDE SEQUENCE [LARGE SCALE GENOMIC DNA]</scope>
    <source>
        <strain evidence="2">cv. AL8/78</strain>
    </source>
</reference>
<sequence>MLVYSFHGTYYKDGIKKRVRKLSRVFPDKIHYQIAKDVKGIKLQLKEILDGYERHKIKEILDGYERHKTEACSSSRSIKLDPRYCMIHKDATELVGVDGPRNDLVNWLIKQEGESAHQQKVVSIVGCAGLGKTTIAKQVYDKFGINFEYRAFVSVTRCPDIKKILNCILCQLHNREYSCNETEDSEYSCDEIEDSEYSCDEIEEIEDSQYSCDEIEEIEDSEYSCDEIKEIEDSEYSCDENQYSELTHQIREFLQDKRYVYLAQQN</sequence>
<evidence type="ECO:0000313" key="2">
    <source>
        <dbReference type="EnsemblPlants" id="AET1Gv20044700.11"/>
    </source>
</evidence>
<evidence type="ECO:0000259" key="1">
    <source>
        <dbReference type="Pfam" id="PF00931"/>
    </source>
</evidence>
<dbReference type="Pfam" id="PF00931">
    <property type="entry name" value="NB-ARC"/>
    <property type="match status" value="1"/>
</dbReference>
<dbReference type="Proteomes" id="UP000015105">
    <property type="component" value="Chromosome 1D"/>
</dbReference>
<dbReference type="GO" id="GO:0043531">
    <property type="term" value="F:ADP binding"/>
    <property type="evidence" value="ECO:0007669"/>
    <property type="project" value="InterPro"/>
</dbReference>
<protein>
    <recommendedName>
        <fullName evidence="1">NB-ARC domain-containing protein</fullName>
    </recommendedName>
</protein>
<organism evidence="2 3">
    <name type="scientific">Aegilops tauschii subsp. strangulata</name>
    <name type="common">Goatgrass</name>
    <dbReference type="NCBI Taxonomy" id="200361"/>
    <lineage>
        <taxon>Eukaryota</taxon>
        <taxon>Viridiplantae</taxon>
        <taxon>Streptophyta</taxon>
        <taxon>Embryophyta</taxon>
        <taxon>Tracheophyta</taxon>
        <taxon>Spermatophyta</taxon>
        <taxon>Magnoliopsida</taxon>
        <taxon>Liliopsida</taxon>
        <taxon>Poales</taxon>
        <taxon>Poaceae</taxon>
        <taxon>BOP clade</taxon>
        <taxon>Pooideae</taxon>
        <taxon>Triticodae</taxon>
        <taxon>Triticeae</taxon>
        <taxon>Triticinae</taxon>
        <taxon>Aegilops</taxon>
    </lineage>
</organism>
<accession>A0A452XKP3</accession>
<reference evidence="2" key="4">
    <citation type="submission" date="2019-03" db="UniProtKB">
        <authorList>
            <consortium name="EnsemblPlants"/>
        </authorList>
    </citation>
    <scope>IDENTIFICATION</scope>
</reference>
<dbReference type="Gramene" id="AET1Gv20044700.11">
    <property type="protein sequence ID" value="AET1Gv20044700.11"/>
    <property type="gene ID" value="AET1Gv20044700"/>
</dbReference>
<keyword evidence="3" id="KW-1185">Reference proteome</keyword>
<dbReference type="InterPro" id="IPR027417">
    <property type="entry name" value="P-loop_NTPase"/>
</dbReference>
<dbReference type="InterPro" id="IPR002182">
    <property type="entry name" value="NB-ARC"/>
</dbReference>
<dbReference type="AlphaFoldDB" id="A0A452XKP3"/>
<proteinExistence type="predicted"/>
<reference evidence="3" key="2">
    <citation type="journal article" date="2017" name="Nat. Plants">
        <title>The Aegilops tauschii genome reveals multiple impacts of transposons.</title>
        <authorList>
            <person name="Zhao G."/>
            <person name="Zou C."/>
            <person name="Li K."/>
            <person name="Wang K."/>
            <person name="Li T."/>
            <person name="Gao L."/>
            <person name="Zhang X."/>
            <person name="Wang H."/>
            <person name="Yang Z."/>
            <person name="Liu X."/>
            <person name="Jiang W."/>
            <person name="Mao L."/>
            <person name="Kong X."/>
            <person name="Jiao Y."/>
            <person name="Jia J."/>
        </authorList>
    </citation>
    <scope>NUCLEOTIDE SEQUENCE [LARGE SCALE GENOMIC DNA]</scope>
    <source>
        <strain evidence="3">cv. AL8/78</strain>
    </source>
</reference>
<dbReference type="PANTHER" id="PTHR19338">
    <property type="entry name" value="TRANSLOCASE OF INNER MITOCHONDRIAL MEMBRANE 13 HOMOLOG"/>
    <property type="match status" value="1"/>
</dbReference>
<dbReference type="EnsemblPlants" id="AET1Gv20044700.11">
    <property type="protein sequence ID" value="AET1Gv20044700.11"/>
    <property type="gene ID" value="AET1Gv20044700"/>
</dbReference>